<evidence type="ECO:0000313" key="4">
    <source>
        <dbReference type="Proteomes" id="UP000033874"/>
    </source>
</evidence>
<sequence>MTTLSVLRFSHFGIAMAALTSFPLAAHAATVEHKQAPGAMIASAAVVPPGSSIYFLSGATGAPIDPKDVESPGAFGDTEAQAMSIFTKMKAQLAEMGLGMGDVVKLTVFLVGDPVLGGKMDRDGMTRAYKKFFGTAEQPNLPTRSAFQIAGLARPQQLIEIEAIAAKAP</sequence>
<keyword evidence="3" id="KW-0255">Endonuclease</keyword>
<dbReference type="InterPro" id="IPR035959">
    <property type="entry name" value="RutC-like_sf"/>
</dbReference>
<keyword evidence="3" id="KW-0540">Nuclease</keyword>
<dbReference type="AlphaFoldDB" id="A0A0M3ARC0"/>
<dbReference type="GO" id="GO:0004519">
    <property type="term" value="F:endonuclease activity"/>
    <property type="evidence" value="ECO:0007669"/>
    <property type="project" value="UniProtKB-KW"/>
</dbReference>
<dbReference type="PANTHER" id="PTHR11803:SF59">
    <property type="entry name" value="ENDORIBONUCLEASE"/>
    <property type="match status" value="1"/>
</dbReference>
<dbReference type="PANTHER" id="PTHR11803">
    <property type="entry name" value="2-IMINOBUTANOATE/2-IMINOPROPANOATE DEAMINASE RIDA"/>
    <property type="match status" value="1"/>
</dbReference>
<comment type="caution">
    <text evidence="3">The sequence shown here is derived from an EMBL/GenBank/DDBJ whole genome shotgun (WGS) entry which is preliminary data.</text>
</comment>
<feature type="signal peptide" evidence="2">
    <location>
        <begin position="1"/>
        <end position="28"/>
    </location>
</feature>
<protein>
    <submittedName>
        <fullName evidence="3">Endonuclease</fullName>
    </submittedName>
</protein>
<dbReference type="EMBL" id="LBIC01000006">
    <property type="protein sequence ID" value="KKW91461.1"/>
    <property type="molecule type" value="Genomic_DNA"/>
</dbReference>
<reference evidence="3 4" key="1">
    <citation type="submission" date="2015-04" db="EMBL/GenBank/DDBJ databases">
        <title>Genome sequence of aromatic hydrocarbons-degrading Sphingobium chungbukense DJ77.</title>
        <authorList>
            <person name="Kim Y.-C."/>
            <person name="Chae J.-C."/>
        </authorList>
    </citation>
    <scope>NUCLEOTIDE SEQUENCE [LARGE SCALE GENOMIC DNA]</scope>
    <source>
        <strain evidence="3 4">DJ77</strain>
    </source>
</reference>
<keyword evidence="3" id="KW-0378">Hydrolase</keyword>
<dbReference type="Proteomes" id="UP000033874">
    <property type="component" value="Unassembled WGS sequence"/>
</dbReference>
<name>A0A0M3ARC0_9SPHN</name>
<dbReference type="PATRIC" id="fig|56193.3.peg.2853"/>
<evidence type="ECO:0000256" key="1">
    <source>
        <dbReference type="ARBA" id="ARBA00010552"/>
    </source>
</evidence>
<accession>A0A0M3ARC0</accession>
<dbReference type="InterPro" id="IPR019897">
    <property type="entry name" value="RidA_CS"/>
</dbReference>
<dbReference type="GO" id="GO:0005829">
    <property type="term" value="C:cytosol"/>
    <property type="evidence" value="ECO:0007669"/>
    <property type="project" value="TreeGrafter"/>
</dbReference>
<dbReference type="PROSITE" id="PS01094">
    <property type="entry name" value="UPF0076"/>
    <property type="match status" value="1"/>
</dbReference>
<dbReference type="Gene3D" id="3.30.1330.40">
    <property type="entry name" value="RutC-like"/>
    <property type="match status" value="1"/>
</dbReference>
<feature type="chain" id="PRO_5005650483" evidence="2">
    <location>
        <begin position="29"/>
        <end position="169"/>
    </location>
</feature>
<dbReference type="STRING" id="56193.YP76_13685"/>
<dbReference type="SUPFAM" id="SSF55298">
    <property type="entry name" value="YjgF-like"/>
    <property type="match status" value="1"/>
</dbReference>
<comment type="similarity">
    <text evidence="1">Belongs to the RutC family.</text>
</comment>
<keyword evidence="4" id="KW-1185">Reference proteome</keyword>
<dbReference type="Pfam" id="PF01042">
    <property type="entry name" value="Ribonuc_L-PSP"/>
    <property type="match status" value="1"/>
</dbReference>
<proteinExistence type="inferred from homology"/>
<organism evidence="3 4">
    <name type="scientific">Sphingobium chungbukense</name>
    <dbReference type="NCBI Taxonomy" id="56193"/>
    <lineage>
        <taxon>Bacteria</taxon>
        <taxon>Pseudomonadati</taxon>
        <taxon>Pseudomonadota</taxon>
        <taxon>Alphaproteobacteria</taxon>
        <taxon>Sphingomonadales</taxon>
        <taxon>Sphingomonadaceae</taxon>
        <taxon>Sphingobium</taxon>
    </lineage>
</organism>
<dbReference type="GO" id="GO:0019239">
    <property type="term" value="F:deaminase activity"/>
    <property type="evidence" value="ECO:0007669"/>
    <property type="project" value="TreeGrafter"/>
</dbReference>
<evidence type="ECO:0000313" key="3">
    <source>
        <dbReference type="EMBL" id="KKW91461.1"/>
    </source>
</evidence>
<dbReference type="CDD" id="cd06151">
    <property type="entry name" value="YjgF_YER057c_UK114_like_3"/>
    <property type="match status" value="1"/>
</dbReference>
<evidence type="ECO:0000256" key="2">
    <source>
        <dbReference type="SAM" id="SignalP"/>
    </source>
</evidence>
<keyword evidence="2" id="KW-0732">Signal</keyword>
<gene>
    <name evidence="3" type="ORF">YP76_13685</name>
</gene>
<dbReference type="InterPro" id="IPR006175">
    <property type="entry name" value="YjgF/YER057c/UK114"/>
</dbReference>